<gene>
    <name evidence="1" type="ORF">KEG57_21820</name>
</gene>
<dbReference type="AlphaFoldDB" id="A0A9X4AUE0"/>
<reference evidence="1 2" key="1">
    <citation type="submission" date="2021-04" db="EMBL/GenBank/DDBJ databases">
        <title>Genome analysis of Polyangium sp.</title>
        <authorList>
            <person name="Li Y."/>
            <person name="Wang J."/>
        </authorList>
    </citation>
    <scope>NUCLEOTIDE SEQUENCE [LARGE SCALE GENOMIC DNA]</scope>
    <source>
        <strain evidence="1 2">SDU14</strain>
    </source>
</reference>
<dbReference type="RefSeq" id="WP_272420984.1">
    <property type="nucleotide sequence ID" value="NZ_JAGTJJ010000012.1"/>
</dbReference>
<dbReference type="EMBL" id="JAGTJJ010000012">
    <property type="protein sequence ID" value="MDC3983165.1"/>
    <property type="molecule type" value="Genomic_DNA"/>
</dbReference>
<evidence type="ECO:0000313" key="2">
    <source>
        <dbReference type="Proteomes" id="UP001151081"/>
    </source>
</evidence>
<protein>
    <submittedName>
        <fullName evidence="1">Uncharacterized protein</fullName>
    </submittedName>
</protein>
<dbReference type="Proteomes" id="UP001151081">
    <property type="component" value="Unassembled WGS sequence"/>
</dbReference>
<name>A0A9X4AUE0_9BACT</name>
<keyword evidence="2" id="KW-1185">Reference proteome</keyword>
<evidence type="ECO:0000313" key="1">
    <source>
        <dbReference type="EMBL" id="MDC3983165.1"/>
    </source>
</evidence>
<organism evidence="1 2">
    <name type="scientific">Polyangium jinanense</name>
    <dbReference type="NCBI Taxonomy" id="2829994"/>
    <lineage>
        <taxon>Bacteria</taxon>
        <taxon>Pseudomonadati</taxon>
        <taxon>Myxococcota</taxon>
        <taxon>Polyangia</taxon>
        <taxon>Polyangiales</taxon>
        <taxon>Polyangiaceae</taxon>
        <taxon>Polyangium</taxon>
    </lineage>
</organism>
<accession>A0A9X4AUE0</accession>
<proteinExistence type="predicted"/>
<sequence length="304" mass="32824">MPGLLFVEVDAYSDPPWQGPLRLDPRAGPVVEDVEMTFVALPKLSVPLLDFHLGGGRLISLVKVNDMGFAYSAPKLANLCLSECFDAPENRLGGAVSFPKDFSPANQAGIMSHPFRLLNCVAVEAGDDLTPISPVELQGLTRVCVERKLKTKKGRPVDPRDLDATPGVFMIDSSSPTIHSAAEVHAEGMMRIGLVRFSGTYRQGSEGLDDAVLIGRVLNMFCAMIDPDGMIVDMSDLDYRYGNDLHVATYKFHGARSPIVVVVKPHQLDAYRDAGINCIGSDGSAAMGLAVERATEWARGRVAP</sequence>
<comment type="caution">
    <text evidence="1">The sequence shown here is derived from an EMBL/GenBank/DDBJ whole genome shotgun (WGS) entry which is preliminary data.</text>
</comment>